<dbReference type="RefSeq" id="WP_182580175.1">
    <property type="nucleotide sequence ID" value="NZ_JACIUY010000042.1"/>
</dbReference>
<name>A0A7W3YB79_9LACO</name>
<dbReference type="Proteomes" id="UP000544052">
    <property type="component" value="Unassembled WGS sequence"/>
</dbReference>
<feature type="transmembrane region" description="Helical" evidence="1">
    <location>
        <begin position="77"/>
        <end position="93"/>
    </location>
</feature>
<gene>
    <name evidence="3" type="ORF">H5R63_00925</name>
    <name evidence="2" type="ORF">H5R64_05435</name>
</gene>
<evidence type="ECO:0000313" key="3">
    <source>
        <dbReference type="EMBL" id="MBB1085379.1"/>
    </source>
</evidence>
<sequence>MERLLVYGTQFICWCALCFGLNGLFFYMKRQHKELEFCLSKFTITGITFTLIVFLSLLGDRSLFREIIVTLDKPDNIIFILVVITYILNKKISDSTISTK</sequence>
<evidence type="ECO:0000313" key="5">
    <source>
        <dbReference type="Proteomes" id="UP000544052"/>
    </source>
</evidence>
<keyword evidence="1" id="KW-1133">Transmembrane helix</keyword>
<dbReference type="Proteomes" id="UP000518255">
    <property type="component" value="Unassembled WGS sequence"/>
</dbReference>
<dbReference type="EMBL" id="JACIUZ010000036">
    <property type="protein sequence ID" value="MBB1063205.1"/>
    <property type="molecule type" value="Genomic_DNA"/>
</dbReference>
<dbReference type="AlphaFoldDB" id="A0A7W3YB79"/>
<reference evidence="4 5" key="1">
    <citation type="submission" date="2020-07" db="EMBL/GenBank/DDBJ databases">
        <title>Description of Limosilactobacillus balticus sp. nov., Limosilactobacillus agrestis sp. nov., Limosilactobacillus albertensis sp. nov., Limosilactobacillus rudii sp. nov., Limosilactobacillus fastidiosus sp. nov., five novel Limosilactobacillus species isolated from the vertebrate gastrointestinal tract, and proposal of 6 subspecies of Limosilactobacillus reuteri adapted to the gastrointestinal tract of specific vertebrate hosts.</title>
        <authorList>
            <person name="Li F."/>
            <person name="Cheng C."/>
            <person name="Zheng J."/>
            <person name="Quevedo R.M."/>
            <person name="Li J."/>
            <person name="Roos S."/>
            <person name="Gaenzle M.G."/>
            <person name="Walter J."/>
        </authorList>
    </citation>
    <scope>NUCLEOTIDE SEQUENCE [LARGE SCALE GENOMIC DNA]</scope>
    <source>
        <strain evidence="3 4">WF-MA3-C</strain>
        <strain evidence="2 5">WF-MO7-1</strain>
    </source>
</reference>
<keyword evidence="1" id="KW-0472">Membrane</keyword>
<dbReference type="EMBL" id="JACIUY010000042">
    <property type="protein sequence ID" value="MBB1085379.1"/>
    <property type="molecule type" value="Genomic_DNA"/>
</dbReference>
<evidence type="ECO:0000256" key="1">
    <source>
        <dbReference type="SAM" id="Phobius"/>
    </source>
</evidence>
<proteinExistence type="predicted"/>
<evidence type="ECO:0000313" key="2">
    <source>
        <dbReference type="EMBL" id="MBB1063205.1"/>
    </source>
</evidence>
<keyword evidence="1" id="KW-0812">Transmembrane</keyword>
<feature type="transmembrane region" description="Helical" evidence="1">
    <location>
        <begin position="39"/>
        <end position="57"/>
    </location>
</feature>
<keyword evidence="5" id="KW-1185">Reference proteome</keyword>
<feature type="transmembrane region" description="Helical" evidence="1">
    <location>
        <begin position="6"/>
        <end position="27"/>
    </location>
</feature>
<organism evidence="3 4">
    <name type="scientific">Limosilactobacillus fastidiosus</name>
    <dbReference type="NCBI Taxonomy" id="2759855"/>
    <lineage>
        <taxon>Bacteria</taxon>
        <taxon>Bacillati</taxon>
        <taxon>Bacillota</taxon>
        <taxon>Bacilli</taxon>
        <taxon>Lactobacillales</taxon>
        <taxon>Lactobacillaceae</taxon>
        <taxon>Limosilactobacillus</taxon>
    </lineage>
</organism>
<comment type="caution">
    <text evidence="3">The sequence shown here is derived from an EMBL/GenBank/DDBJ whole genome shotgun (WGS) entry which is preliminary data.</text>
</comment>
<evidence type="ECO:0000313" key="4">
    <source>
        <dbReference type="Proteomes" id="UP000518255"/>
    </source>
</evidence>
<accession>A0A7W3YB79</accession>
<protein>
    <submittedName>
        <fullName evidence="3">Uncharacterized protein</fullName>
    </submittedName>
</protein>